<organism evidence="1 2">
    <name type="scientific">Terfezia boudieri ATCC MYA-4762</name>
    <dbReference type="NCBI Taxonomy" id="1051890"/>
    <lineage>
        <taxon>Eukaryota</taxon>
        <taxon>Fungi</taxon>
        <taxon>Dikarya</taxon>
        <taxon>Ascomycota</taxon>
        <taxon>Pezizomycotina</taxon>
        <taxon>Pezizomycetes</taxon>
        <taxon>Pezizales</taxon>
        <taxon>Pezizaceae</taxon>
        <taxon>Terfezia</taxon>
    </lineage>
</organism>
<name>A0A3N4LYG0_9PEZI</name>
<dbReference type="AlphaFoldDB" id="A0A3N4LYG0"/>
<sequence>MKRVGGCVRGTECEFVASFCSVRSFSLARRAAMPPPEEVSISDIENCSDIRYRFVLLGCTYISQLYSRNDRPMDIGECAIACVIAVALGYHGYVVTPCQLYSYCVFFELRILENLWFVYQSTSYTKLQHNWCYRTDAPSFGIRESIQESN</sequence>
<dbReference type="EMBL" id="ML121535">
    <property type="protein sequence ID" value="RPB26172.1"/>
    <property type="molecule type" value="Genomic_DNA"/>
</dbReference>
<reference evidence="1 2" key="1">
    <citation type="journal article" date="2018" name="Nat. Ecol. Evol.">
        <title>Pezizomycetes genomes reveal the molecular basis of ectomycorrhizal truffle lifestyle.</title>
        <authorList>
            <person name="Murat C."/>
            <person name="Payen T."/>
            <person name="Noel B."/>
            <person name="Kuo A."/>
            <person name="Morin E."/>
            <person name="Chen J."/>
            <person name="Kohler A."/>
            <person name="Krizsan K."/>
            <person name="Balestrini R."/>
            <person name="Da Silva C."/>
            <person name="Montanini B."/>
            <person name="Hainaut M."/>
            <person name="Levati E."/>
            <person name="Barry K.W."/>
            <person name="Belfiori B."/>
            <person name="Cichocki N."/>
            <person name="Clum A."/>
            <person name="Dockter R.B."/>
            <person name="Fauchery L."/>
            <person name="Guy J."/>
            <person name="Iotti M."/>
            <person name="Le Tacon F."/>
            <person name="Lindquist E.A."/>
            <person name="Lipzen A."/>
            <person name="Malagnac F."/>
            <person name="Mello A."/>
            <person name="Molinier V."/>
            <person name="Miyauchi S."/>
            <person name="Poulain J."/>
            <person name="Riccioni C."/>
            <person name="Rubini A."/>
            <person name="Sitrit Y."/>
            <person name="Splivallo R."/>
            <person name="Traeger S."/>
            <person name="Wang M."/>
            <person name="Zifcakova L."/>
            <person name="Wipf D."/>
            <person name="Zambonelli A."/>
            <person name="Paolocci F."/>
            <person name="Nowrousian M."/>
            <person name="Ottonello S."/>
            <person name="Baldrian P."/>
            <person name="Spatafora J.W."/>
            <person name="Henrissat B."/>
            <person name="Nagy L.G."/>
            <person name="Aury J.M."/>
            <person name="Wincker P."/>
            <person name="Grigoriev I.V."/>
            <person name="Bonfante P."/>
            <person name="Martin F.M."/>
        </authorList>
    </citation>
    <scope>NUCLEOTIDE SEQUENCE [LARGE SCALE GENOMIC DNA]</scope>
    <source>
        <strain evidence="1 2">ATCC MYA-4762</strain>
    </source>
</reference>
<evidence type="ECO:0000313" key="2">
    <source>
        <dbReference type="Proteomes" id="UP000267821"/>
    </source>
</evidence>
<dbReference type="Proteomes" id="UP000267821">
    <property type="component" value="Unassembled WGS sequence"/>
</dbReference>
<dbReference type="InParanoid" id="A0A3N4LYG0"/>
<accession>A0A3N4LYG0</accession>
<protein>
    <submittedName>
        <fullName evidence="1">Uncharacterized protein</fullName>
    </submittedName>
</protein>
<keyword evidence="2" id="KW-1185">Reference proteome</keyword>
<proteinExistence type="predicted"/>
<evidence type="ECO:0000313" key="1">
    <source>
        <dbReference type="EMBL" id="RPB26172.1"/>
    </source>
</evidence>
<gene>
    <name evidence="1" type="ORF">L211DRAFT_699510</name>
</gene>